<dbReference type="SUPFAM" id="SSF75217">
    <property type="entry name" value="alpha/beta knot"/>
    <property type="match status" value="1"/>
</dbReference>
<sequence>MTSLLRIVSRNFLSHIRDVIKTKRTRDRERVFVLEGTKPIVELLRASPNRFVCVIVVPGFLERQSEDIKNLFLESRVTLYGCPEDTLAQLSQVDTSNGALAIVHQPTWDQAAIVAQPRIFGLYGDMLQDPANIGTIIRTAAGFNVSALWMAPHSVDVFNPKVVRGTAGTLFQLPIFSHTPVEQLLQLGCTIMAADVEAGEGTVPIRSIRTLPARTIVAIGSESRGLSEAVLQAATVRFTIPLRPEVESLNAATAAAIALFYFSGLPSAPPHS</sequence>
<dbReference type="PANTHER" id="PTHR43191:SF2">
    <property type="entry name" value="RRNA METHYLTRANSFERASE 3, MITOCHONDRIAL"/>
    <property type="match status" value="1"/>
</dbReference>
<evidence type="ECO:0000256" key="1">
    <source>
        <dbReference type="ARBA" id="ARBA00022603"/>
    </source>
</evidence>
<dbReference type="InterPro" id="IPR029026">
    <property type="entry name" value="tRNA_m1G_MTases_N"/>
</dbReference>
<reference evidence="4 5" key="1">
    <citation type="submission" date="2021-02" db="EMBL/GenBank/DDBJ databases">
        <authorList>
            <person name="Han P."/>
        </authorList>
    </citation>
    <scope>NUCLEOTIDE SEQUENCE [LARGE SCALE GENOMIC DNA]</scope>
    <source>
        <strain evidence="4">Candidatus Nitrospira sp. ZN2</strain>
    </source>
</reference>
<dbReference type="Gene3D" id="3.40.1280.10">
    <property type="match status" value="1"/>
</dbReference>
<dbReference type="InterPro" id="IPR013123">
    <property type="entry name" value="SpoU_subst-bd"/>
</dbReference>
<protein>
    <submittedName>
        <fullName evidence="4">SpoU_sub_bind domain-containing protein</fullName>
    </submittedName>
</protein>
<dbReference type="Pfam" id="PF08032">
    <property type="entry name" value="SpoU_sub_bind"/>
    <property type="match status" value="1"/>
</dbReference>
<comment type="caution">
    <text evidence="4">The sequence shown here is derived from an EMBL/GenBank/DDBJ whole genome shotgun (WGS) entry which is preliminary data.</text>
</comment>
<gene>
    <name evidence="4" type="ORF">NSPZN2_50115</name>
</gene>
<dbReference type="EMBL" id="CAJNBJ010000018">
    <property type="protein sequence ID" value="CAE6786081.1"/>
    <property type="molecule type" value="Genomic_DNA"/>
</dbReference>
<name>A0ABM8S321_9BACT</name>
<dbReference type="RefSeq" id="WP_213043709.1">
    <property type="nucleotide sequence ID" value="NZ_CAJNBJ010000018.1"/>
</dbReference>
<dbReference type="PANTHER" id="PTHR43191">
    <property type="entry name" value="RRNA METHYLTRANSFERASE 3"/>
    <property type="match status" value="1"/>
</dbReference>
<dbReference type="InterPro" id="IPR029028">
    <property type="entry name" value="Alpha/beta_knot_MTases"/>
</dbReference>
<dbReference type="InterPro" id="IPR029064">
    <property type="entry name" value="Ribosomal_eL30-like_sf"/>
</dbReference>
<dbReference type="InterPro" id="IPR001537">
    <property type="entry name" value="SpoU_MeTrfase"/>
</dbReference>
<proteinExistence type="predicted"/>
<dbReference type="Gene3D" id="3.30.1330.30">
    <property type="match status" value="1"/>
</dbReference>
<dbReference type="InterPro" id="IPR051259">
    <property type="entry name" value="rRNA_Methyltransferase"/>
</dbReference>
<dbReference type="Proteomes" id="UP000675880">
    <property type="component" value="Unassembled WGS sequence"/>
</dbReference>
<evidence type="ECO:0000313" key="4">
    <source>
        <dbReference type="EMBL" id="CAE6786081.1"/>
    </source>
</evidence>
<evidence type="ECO:0000256" key="2">
    <source>
        <dbReference type="ARBA" id="ARBA00022679"/>
    </source>
</evidence>
<keyword evidence="2" id="KW-0808">Transferase</keyword>
<keyword evidence="5" id="KW-1185">Reference proteome</keyword>
<keyword evidence="1" id="KW-0489">Methyltransferase</keyword>
<evidence type="ECO:0000259" key="3">
    <source>
        <dbReference type="SMART" id="SM00967"/>
    </source>
</evidence>
<dbReference type="CDD" id="cd18095">
    <property type="entry name" value="SpoU-like_rRNA-MTase"/>
    <property type="match status" value="1"/>
</dbReference>
<dbReference type="SMART" id="SM00967">
    <property type="entry name" value="SpoU_sub_bind"/>
    <property type="match status" value="1"/>
</dbReference>
<feature type="domain" description="RNA 2-O ribose methyltransferase substrate binding" evidence="3">
    <location>
        <begin position="33"/>
        <end position="109"/>
    </location>
</feature>
<accession>A0ABM8S321</accession>
<dbReference type="SUPFAM" id="SSF55315">
    <property type="entry name" value="L30e-like"/>
    <property type="match status" value="1"/>
</dbReference>
<dbReference type="Pfam" id="PF00588">
    <property type="entry name" value="SpoU_methylase"/>
    <property type="match status" value="1"/>
</dbReference>
<organism evidence="4 5">
    <name type="scientific">Nitrospira defluvii</name>
    <dbReference type="NCBI Taxonomy" id="330214"/>
    <lineage>
        <taxon>Bacteria</taxon>
        <taxon>Pseudomonadati</taxon>
        <taxon>Nitrospirota</taxon>
        <taxon>Nitrospiria</taxon>
        <taxon>Nitrospirales</taxon>
        <taxon>Nitrospiraceae</taxon>
        <taxon>Nitrospira</taxon>
    </lineage>
</organism>
<evidence type="ECO:0000313" key="5">
    <source>
        <dbReference type="Proteomes" id="UP000675880"/>
    </source>
</evidence>